<keyword evidence="1 6" id="KW-0963">Cytoplasm</keyword>
<dbReference type="Pfam" id="PF05175">
    <property type="entry name" value="MTS"/>
    <property type="match status" value="1"/>
</dbReference>
<keyword evidence="4 6" id="KW-0949">S-adenosyl-L-methionine</keyword>
<dbReference type="InterPro" id="IPR002052">
    <property type="entry name" value="DNA_methylase_N6_adenine_CS"/>
</dbReference>
<dbReference type="Gene3D" id="3.40.50.150">
    <property type="entry name" value="Vaccinia Virus protein VP39"/>
    <property type="match status" value="1"/>
</dbReference>
<evidence type="ECO:0000259" key="7">
    <source>
        <dbReference type="Pfam" id="PF05175"/>
    </source>
</evidence>
<evidence type="ECO:0000256" key="1">
    <source>
        <dbReference type="ARBA" id="ARBA00022490"/>
    </source>
</evidence>
<feature type="domain" description="Methyltransferase small" evidence="7">
    <location>
        <begin position="37"/>
        <end position="121"/>
    </location>
</feature>
<evidence type="ECO:0000256" key="4">
    <source>
        <dbReference type="ARBA" id="ARBA00022691"/>
    </source>
</evidence>
<evidence type="ECO:0000256" key="3">
    <source>
        <dbReference type="ARBA" id="ARBA00022679"/>
    </source>
</evidence>
<keyword evidence="2 6" id="KW-0489">Methyltransferase</keyword>
<comment type="caution">
    <text evidence="8">The sequence shown here is derived from an EMBL/GenBank/DDBJ whole genome shotgun (WGS) entry which is preliminary data.</text>
</comment>
<protein>
    <recommendedName>
        <fullName evidence="6">tRNA1(Val) (adenine(37)-N6)-methyltransferase</fullName>
        <ecNumber evidence="6">2.1.1.223</ecNumber>
    </recommendedName>
    <alternativeName>
        <fullName evidence="6">tRNA m6A37 methyltransferase</fullName>
    </alternativeName>
</protein>
<dbReference type="PANTHER" id="PTHR47739:SF1">
    <property type="entry name" value="TRNA1(VAL) (ADENINE(37)-N6)-METHYLTRANSFERASE"/>
    <property type="match status" value="1"/>
</dbReference>
<proteinExistence type="inferred from homology"/>
<dbReference type="PRINTS" id="PR00507">
    <property type="entry name" value="N12N6MTFRASE"/>
</dbReference>
<comment type="catalytic activity">
    <reaction evidence="6">
        <text>adenosine(37) in tRNA1(Val) + S-adenosyl-L-methionine = N(6)-methyladenosine(37) in tRNA1(Val) + S-adenosyl-L-homocysteine + H(+)</text>
        <dbReference type="Rhea" id="RHEA:43160"/>
        <dbReference type="Rhea" id="RHEA-COMP:10369"/>
        <dbReference type="Rhea" id="RHEA-COMP:10370"/>
        <dbReference type="ChEBI" id="CHEBI:15378"/>
        <dbReference type="ChEBI" id="CHEBI:57856"/>
        <dbReference type="ChEBI" id="CHEBI:59789"/>
        <dbReference type="ChEBI" id="CHEBI:74411"/>
        <dbReference type="ChEBI" id="CHEBI:74449"/>
        <dbReference type="EC" id="2.1.1.223"/>
    </reaction>
</comment>
<dbReference type="InterPro" id="IPR029063">
    <property type="entry name" value="SAM-dependent_MTases_sf"/>
</dbReference>
<organism evidence="8 9">
    <name type="scientific">Phocaeicola faecium</name>
    <dbReference type="NCBI Taxonomy" id="2762213"/>
    <lineage>
        <taxon>Bacteria</taxon>
        <taxon>Pseudomonadati</taxon>
        <taxon>Bacteroidota</taxon>
        <taxon>Bacteroidia</taxon>
        <taxon>Bacteroidales</taxon>
        <taxon>Bacteroidaceae</taxon>
        <taxon>Phocaeicola</taxon>
    </lineage>
</organism>
<keyword evidence="9" id="KW-1185">Reference proteome</keyword>
<reference evidence="8 9" key="1">
    <citation type="submission" date="2020-08" db="EMBL/GenBank/DDBJ databases">
        <title>A Genomic Blueprint of the Chicken Gut Microbiome.</title>
        <authorList>
            <person name="Gilroy R."/>
            <person name="Ravi A."/>
            <person name="Getino M."/>
            <person name="Pursley I."/>
            <person name="Horton D.L."/>
            <person name="Alikhan N.-F."/>
            <person name="Baker D."/>
            <person name="Gharbi K."/>
            <person name="Hall N."/>
            <person name="Watson M."/>
            <person name="Adriaenssens E.M."/>
            <person name="Foster-Nyarko E."/>
            <person name="Jarju S."/>
            <person name="Secka A."/>
            <person name="Antonio M."/>
            <person name="Oren A."/>
            <person name="Chaudhuri R."/>
            <person name="La Ragione R.M."/>
            <person name="Hildebrand F."/>
            <person name="Pallen M.J."/>
        </authorList>
    </citation>
    <scope>NUCLEOTIDE SEQUENCE [LARGE SCALE GENOMIC DNA]</scope>
    <source>
        <strain evidence="8 9">Sa1YUN3</strain>
    </source>
</reference>
<evidence type="ECO:0000256" key="2">
    <source>
        <dbReference type="ARBA" id="ARBA00022603"/>
    </source>
</evidence>
<dbReference type="EMBL" id="JACSPQ010000001">
    <property type="protein sequence ID" value="MBD8001186.1"/>
    <property type="molecule type" value="Genomic_DNA"/>
</dbReference>
<dbReference type="CDD" id="cd02440">
    <property type="entry name" value="AdoMet_MTases"/>
    <property type="match status" value="1"/>
</dbReference>
<comment type="subcellular location">
    <subcellularLocation>
        <location evidence="6">Cytoplasm</location>
    </subcellularLocation>
</comment>
<dbReference type="InterPro" id="IPR022882">
    <property type="entry name" value="tRNA_adenine-N6_MeTrfase"/>
</dbReference>
<sequence length="238" mass="26462">MANPYFKFKQFTVYHDKCAMKVGTDGVLIGAWADVSRAEKILDVGTGSGLIALMIAQRCDASVLGIDIDEDAVIQARENVMASQWSGQITIARQDVRVMANECDTKFDVILSNPPYFAEDVKCPEAQRNTARHTDELDFHSLLQAVSVLLTDDGTFSVVLPANAASDFIALATKFKLFLSKQTWVYTKPNMPAKRVLMAFSRDKSTETQVGHLTIETAPKIYTPEFTALMKDFYLFIS</sequence>
<dbReference type="HAMAP" id="MF_01872">
    <property type="entry name" value="tRNA_methyltr_YfiC"/>
    <property type="match status" value="1"/>
</dbReference>
<dbReference type="EC" id="2.1.1.223" evidence="6"/>
<dbReference type="PROSITE" id="PS00092">
    <property type="entry name" value="N6_MTASE"/>
    <property type="match status" value="1"/>
</dbReference>
<dbReference type="PANTHER" id="PTHR47739">
    <property type="entry name" value="TRNA1(VAL) (ADENINE(37)-N6)-METHYLTRANSFERASE"/>
    <property type="match status" value="1"/>
</dbReference>
<dbReference type="RefSeq" id="WP_191709529.1">
    <property type="nucleotide sequence ID" value="NZ_JACSPQ010000001.1"/>
</dbReference>
<name>A0ABR8V8U4_9BACT</name>
<comment type="similarity">
    <text evidence="6">Belongs to the methyltransferase superfamily. tRNA (adenine-N(6)-)-methyltransferase family.</text>
</comment>
<evidence type="ECO:0000313" key="8">
    <source>
        <dbReference type="EMBL" id="MBD8001186.1"/>
    </source>
</evidence>
<keyword evidence="5 6" id="KW-0819">tRNA processing</keyword>
<dbReference type="InterPro" id="IPR007848">
    <property type="entry name" value="Small_mtfrase_dom"/>
</dbReference>
<dbReference type="InterPro" id="IPR050210">
    <property type="entry name" value="tRNA_Adenine-N(6)_MTase"/>
</dbReference>
<dbReference type="SUPFAM" id="SSF53335">
    <property type="entry name" value="S-adenosyl-L-methionine-dependent methyltransferases"/>
    <property type="match status" value="1"/>
</dbReference>
<accession>A0ABR8V8U4</accession>
<evidence type="ECO:0000256" key="6">
    <source>
        <dbReference type="HAMAP-Rule" id="MF_01872"/>
    </source>
</evidence>
<evidence type="ECO:0000256" key="5">
    <source>
        <dbReference type="ARBA" id="ARBA00022694"/>
    </source>
</evidence>
<dbReference type="Proteomes" id="UP000616346">
    <property type="component" value="Unassembled WGS sequence"/>
</dbReference>
<gene>
    <name evidence="8" type="ORF">H9626_03015</name>
</gene>
<evidence type="ECO:0000313" key="9">
    <source>
        <dbReference type="Proteomes" id="UP000616346"/>
    </source>
</evidence>
<comment type="function">
    <text evidence="6">Specifically methylates the adenine in position 37 of tRNA(1)(Val) (anticodon cmo5UAC).</text>
</comment>
<keyword evidence="3 6" id="KW-0808">Transferase</keyword>